<proteinExistence type="predicted"/>
<dbReference type="InterPro" id="IPR046341">
    <property type="entry name" value="SET_dom_sf"/>
</dbReference>
<accession>A0A450W7Z4</accession>
<dbReference type="InterPro" id="IPR001214">
    <property type="entry name" value="SET_dom"/>
</dbReference>
<reference evidence="2" key="1">
    <citation type="submission" date="2019-02" db="EMBL/GenBank/DDBJ databases">
        <authorList>
            <person name="Gruber-Vodicka R. H."/>
            <person name="Seah K. B. B."/>
        </authorList>
    </citation>
    <scope>NUCLEOTIDE SEQUENCE</scope>
    <source>
        <strain evidence="2">BECK_S313</strain>
    </source>
</reference>
<name>A0A450W7Z4_9GAMM</name>
<sequence length="159" mass="18058">MKKKYKIIRHELMGKIVVATDCYVRNELVCAAKCVGIAPDRDNYSLQVSDRKHVYLDEPGQLFSHSCEPNMYILDNDFGGYDFHAARDIEPGEVLAFHYGMSEAESVSVPVCHCGANNCAGKSIGFKEASFHLQTYLYDLGTATYLRKWYEKRAENTEE</sequence>
<dbReference type="EMBL" id="CAADFK010000044">
    <property type="protein sequence ID" value="VFK13159.1"/>
    <property type="molecule type" value="Genomic_DNA"/>
</dbReference>
<dbReference type="AlphaFoldDB" id="A0A450W7Z4"/>
<feature type="domain" description="SET" evidence="1">
    <location>
        <begin position="3"/>
        <end position="100"/>
    </location>
</feature>
<evidence type="ECO:0000259" key="1">
    <source>
        <dbReference type="PROSITE" id="PS50280"/>
    </source>
</evidence>
<dbReference type="PANTHER" id="PTHR12350">
    <property type="entry name" value="HISTONE-LYSINE N-METHYLTRANSFERASE-RELATED"/>
    <property type="match status" value="1"/>
</dbReference>
<dbReference type="InterPro" id="IPR053201">
    <property type="entry name" value="Flavunoidine_N-MTase"/>
</dbReference>
<dbReference type="SUPFAM" id="SSF82199">
    <property type="entry name" value="SET domain"/>
    <property type="match status" value="1"/>
</dbReference>
<protein>
    <submittedName>
        <fullName evidence="2">SET domain-containing protein</fullName>
    </submittedName>
</protein>
<dbReference type="PROSITE" id="PS50280">
    <property type="entry name" value="SET"/>
    <property type="match status" value="1"/>
</dbReference>
<evidence type="ECO:0000313" key="2">
    <source>
        <dbReference type="EMBL" id="VFK13159.1"/>
    </source>
</evidence>
<organism evidence="2">
    <name type="scientific">Candidatus Kentrum sp. LPFa</name>
    <dbReference type="NCBI Taxonomy" id="2126335"/>
    <lineage>
        <taxon>Bacteria</taxon>
        <taxon>Pseudomonadati</taxon>
        <taxon>Pseudomonadota</taxon>
        <taxon>Gammaproteobacteria</taxon>
        <taxon>Candidatus Kentrum</taxon>
    </lineage>
</organism>
<dbReference type="Pfam" id="PF00856">
    <property type="entry name" value="SET"/>
    <property type="match status" value="1"/>
</dbReference>
<dbReference type="PANTHER" id="PTHR12350:SF19">
    <property type="entry name" value="SET DOMAIN-CONTAINING PROTEIN"/>
    <property type="match status" value="1"/>
</dbReference>
<dbReference type="Gene3D" id="2.170.270.10">
    <property type="entry name" value="SET domain"/>
    <property type="match status" value="1"/>
</dbReference>
<gene>
    <name evidence="2" type="ORF">BECKLPF1236B_GA0070989_10447</name>
</gene>